<dbReference type="RefSeq" id="XP_008605317.1">
    <property type="nucleotide sequence ID" value="XM_008607095.1"/>
</dbReference>
<evidence type="ECO:0000313" key="2">
    <source>
        <dbReference type="EMBL" id="EQC41603.1"/>
    </source>
</evidence>
<reference evidence="2 3" key="1">
    <citation type="submission" date="2012-04" db="EMBL/GenBank/DDBJ databases">
        <title>The Genome Sequence of Saprolegnia declina VS20.</title>
        <authorList>
            <consortium name="The Broad Institute Genome Sequencing Platform"/>
            <person name="Russ C."/>
            <person name="Nusbaum C."/>
            <person name="Tyler B."/>
            <person name="van West P."/>
            <person name="Dieguez-Uribeondo J."/>
            <person name="de Bruijn I."/>
            <person name="Tripathy S."/>
            <person name="Jiang R."/>
            <person name="Young S.K."/>
            <person name="Zeng Q."/>
            <person name="Gargeya S."/>
            <person name="Fitzgerald M."/>
            <person name="Haas B."/>
            <person name="Abouelleil A."/>
            <person name="Alvarado L."/>
            <person name="Arachchi H.M."/>
            <person name="Berlin A."/>
            <person name="Chapman S.B."/>
            <person name="Goldberg J."/>
            <person name="Griggs A."/>
            <person name="Gujja S."/>
            <person name="Hansen M."/>
            <person name="Howarth C."/>
            <person name="Imamovic A."/>
            <person name="Larimer J."/>
            <person name="McCowen C."/>
            <person name="Montmayeur A."/>
            <person name="Murphy C."/>
            <person name="Neiman D."/>
            <person name="Pearson M."/>
            <person name="Priest M."/>
            <person name="Roberts A."/>
            <person name="Saif S."/>
            <person name="Shea T."/>
            <person name="Sisk P."/>
            <person name="Sykes S."/>
            <person name="Wortman J."/>
            <person name="Nusbaum C."/>
            <person name="Birren B."/>
        </authorList>
    </citation>
    <scope>NUCLEOTIDE SEQUENCE [LARGE SCALE GENOMIC DNA]</scope>
    <source>
        <strain evidence="2 3">VS20</strain>
    </source>
</reference>
<evidence type="ECO:0000259" key="1">
    <source>
        <dbReference type="PROSITE" id="PS50304"/>
    </source>
</evidence>
<dbReference type="SUPFAM" id="SSF63748">
    <property type="entry name" value="Tudor/PWWP/MBT"/>
    <property type="match status" value="1"/>
</dbReference>
<dbReference type="InterPro" id="IPR002999">
    <property type="entry name" value="Tudor"/>
</dbReference>
<organism evidence="2 3">
    <name type="scientific">Saprolegnia diclina (strain VS20)</name>
    <dbReference type="NCBI Taxonomy" id="1156394"/>
    <lineage>
        <taxon>Eukaryota</taxon>
        <taxon>Sar</taxon>
        <taxon>Stramenopiles</taxon>
        <taxon>Oomycota</taxon>
        <taxon>Saprolegniomycetes</taxon>
        <taxon>Saprolegniales</taxon>
        <taxon>Saprolegniaceae</taxon>
        <taxon>Saprolegnia</taxon>
    </lineage>
</organism>
<dbReference type="OrthoDB" id="4850648at2759"/>
<dbReference type="eggNOG" id="ENOG502S89B">
    <property type="taxonomic scope" value="Eukaryota"/>
</dbReference>
<dbReference type="AlphaFoldDB" id="T0S8J9"/>
<feature type="domain" description="Tudor" evidence="1">
    <location>
        <begin position="116"/>
        <end position="176"/>
    </location>
</feature>
<dbReference type="EMBL" id="JH767134">
    <property type="protein sequence ID" value="EQC41603.1"/>
    <property type="molecule type" value="Genomic_DNA"/>
</dbReference>
<evidence type="ECO:0000313" key="3">
    <source>
        <dbReference type="Proteomes" id="UP000030762"/>
    </source>
</evidence>
<dbReference type="PANTHER" id="PTHR37827:SF1">
    <property type="entry name" value="HNH DOMAIN-CONTAINING PROTEIN"/>
    <property type="match status" value="1"/>
</dbReference>
<dbReference type="STRING" id="1156394.T0S8J9"/>
<name>T0S8J9_SAPDV</name>
<proteinExistence type="predicted"/>
<accession>T0S8J9</accession>
<dbReference type="VEuPathDB" id="FungiDB:SDRG_01562"/>
<dbReference type="PANTHER" id="PTHR37827">
    <property type="entry name" value="TUDOR DOMAIN-CONTAINING PROTEIN"/>
    <property type="match status" value="1"/>
</dbReference>
<sequence>MDETLVCSVEEALCDGLVAAKIDGAMVDYVVELVLAAWDDAYTTTMAKPRKKKAVPLEPDAVRAQCLASALEETLLDAQPTLQLDPAADIRSLISDTQALLHDVLYPPAPAPTTSPFVVGGTCLAILEEDDEWHEAEITSVEDLVAQRIQVNFVEFDKRQDVPISLIVLPDDIADSEDDVVTGCELCERAMNLTAHHLVPRQCHAKFLQRGFSREYLNRTILICRQCHSKIHATEDNKVLASEFNTLEKLLAHEAIARYVQYARKQKTRVRPRGQKQG</sequence>
<dbReference type="OMA" id="DEWHEAE"/>
<dbReference type="SMART" id="SM00333">
    <property type="entry name" value="TUDOR"/>
    <property type="match status" value="1"/>
</dbReference>
<protein>
    <recommendedName>
        <fullName evidence="1">Tudor domain-containing protein</fullName>
    </recommendedName>
</protein>
<dbReference type="InParanoid" id="T0S8J9"/>
<gene>
    <name evidence="2" type="ORF">SDRG_01562</name>
</gene>
<dbReference type="Gene3D" id="2.30.30.140">
    <property type="match status" value="1"/>
</dbReference>
<keyword evidence="3" id="KW-1185">Reference proteome</keyword>
<dbReference type="PROSITE" id="PS50304">
    <property type="entry name" value="TUDOR"/>
    <property type="match status" value="1"/>
</dbReference>
<dbReference type="GeneID" id="19942289"/>
<dbReference type="Proteomes" id="UP000030762">
    <property type="component" value="Unassembled WGS sequence"/>
</dbReference>